<evidence type="ECO:0000256" key="3">
    <source>
        <dbReference type="ARBA" id="ARBA00022692"/>
    </source>
</evidence>
<dbReference type="PANTHER" id="PTHR11819:SF195">
    <property type="entry name" value="SODIUM_GLUCOSE COTRANSPORTER 4"/>
    <property type="match status" value="1"/>
</dbReference>
<comment type="caution">
    <text evidence="8">The sequence shown here is derived from an EMBL/GenBank/DDBJ whole genome shotgun (WGS) entry which is preliminary data.</text>
</comment>
<keyword evidence="9" id="KW-1185">Reference proteome</keyword>
<gene>
    <name evidence="8" type="ORF">PN838_14250</name>
</gene>
<dbReference type="RefSeq" id="WP_272181105.1">
    <property type="nucleotide sequence ID" value="NZ_JAQOMS010000002.1"/>
</dbReference>
<evidence type="ECO:0000256" key="2">
    <source>
        <dbReference type="ARBA" id="ARBA00006434"/>
    </source>
</evidence>
<reference evidence="8 9" key="1">
    <citation type="submission" date="2023-01" db="EMBL/GenBank/DDBJ databases">
        <title>Psychrosphaera sp. nov., isolated from marine algae.</title>
        <authorList>
            <person name="Bayburt H."/>
            <person name="Choi B.J."/>
            <person name="Kim J.M."/>
            <person name="Choi D.G."/>
            <person name="Jeon C.O."/>
        </authorList>
    </citation>
    <scope>NUCLEOTIDE SEQUENCE [LARGE SCALE GENOMIC DNA]</scope>
    <source>
        <strain evidence="8 9">G1-22</strain>
    </source>
</reference>
<organism evidence="8 9">
    <name type="scientific">Psychrosphaera algicola</name>
    <dbReference type="NCBI Taxonomy" id="3023714"/>
    <lineage>
        <taxon>Bacteria</taxon>
        <taxon>Pseudomonadati</taxon>
        <taxon>Pseudomonadota</taxon>
        <taxon>Gammaproteobacteria</taxon>
        <taxon>Alteromonadales</taxon>
        <taxon>Pseudoalteromonadaceae</taxon>
        <taxon>Psychrosphaera</taxon>
    </lineage>
</organism>
<dbReference type="Proteomes" id="UP001528411">
    <property type="component" value="Unassembled WGS sequence"/>
</dbReference>
<dbReference type="Pfam" id="PF00474">
    <property type="entry name" value="SSF"/>
    <property type="match status" value="1"/>
</dbReference>
<name>A0ABT5FDV6_9GAMM</name>
<keyword evidence="5 7" id="KW-0472">Membrane</keyword>
<dbReference type="Gene3D" id="1.20.1730.10">
    <property type="entry name" value="Sodium/glucose cotransporter"/>
    <property type="match status" value="1"/>
</dbReference>
<evidence type="ECO:0000256" key="6">
    <source>
        <dbReference type="RuleBase" id="RU362091"/>
    </source>
</evidence>
<proteinExistence type="inferred from homology"/>
<accession>A0ABT5FDV6</accession>
<keyword evidence="4 7" id="KW-1133">Transmembrane helix</keyword>
<evidence type="ECO:0000313" key="8">
    <source>
        <dbReference type="EMBL" id="MDC2889728.1"/>
    </source>
</evidence>
<protein>
    <recommendedName>
        <fullName evidence="10">Sodium/solute symporter</fullName>
    </recommendedName>
</protein>
<evidence type="ECO:0000256" key="5">
    <source>
        <dbReference type="ARBA" id="ARBA00023136"/>
    </source>
</evidence>
<comment type="subcellular location">
    <subcellularLocation>
        <location evidence="1">Membrane</location>
        <topology evidence="1">Multi-pass membrane protein</topology>
    </subcellularLocation>
</comment>
<feature type="transmembrane region" description="Helical" evidence="7">
    <location>
        <begin position="36"/>
        <end position="62"/>
    </location>
</feature>
<evidence type="ECO:0008006" key="10">
    <source>
        <dbReference type="Google" id="ProtNLM"/>
    </source>
</evidence>
<dbReference type="InterPro" id="IPR001734">
    <property type="entry name" value="Na/solute_symporter"/>
</dbReference>
<evidence type="ECO:0000313" key="9">
    <source>
        <dbReference type="Proteomes" id="UP001528411"/>
    </source>
</evidence>
<evidence type="ECO:0000256" key="1">
    <source>
        <dbReference type="ARBA" id="ARBA00004141"/>
    </source>
</evidence>
<dbReference type="EMBL" id="JAQOMS010000002">
    <property type="protein sequence ID" value="MDC2889728.1"/>
    <property type="molecule type" value="Genomic_DNA"/>
</dbReference>
<dbReference type="PANTHER" id="PTHR11819">
    <property type="entry name" value="SOLUTE CARRIER FAMILY 5"/>
    <property type="match status" value="1"/>
</dbReference>
<keyword evidence="3 7" id="KW-0812">Transmembrane</keyword>
<dbReference type="PROSITE" id="PS50283">
    <property type="entry name" value="NA_SOLUT_SYMP_3"/>
    <property type="match status" value="1"/>
</dbReference>
<evidence type="ECO:0000256" key="7">
    <source>
        <dbReference type="SAM" id="Phobius"/>
    </source>
</evidence>
<sequence length="88" mass="9497">MIAFALQQKGLISYDSSDAAFATLVSELLPAGVKGIVIGGLLAALMSSLASLFNSSATLFTIDFYKRFKPQSSEKSCCKSVDWQRLEL</sequence>
<comment type="similarity">
    <text evidence="2 6">Belongs to the sodium:solute symporter (SSF) (TC 2.A.21) family.</text>
</comment>
<dbReference type="InterPro" id="IPR038377">
    <property type="entry name" value="Na/Glc_symporter_sf"/>
</dbReference>
<evidence type="ECO:0000256" key="4">
    <source>
        <dbReference type="ARBA" id="ARBA00022989"/>
    </source>
</evidence>